<dbReference type="InterPro" id="IPR014710">
    <property type="entry name" value="RmlC-like_jellyroll"/>
</dbReference>
<organism evidence="2 3">
    <name type="scientific">Sphaerospermopsis reniformis</name>
    <dbReference type="NCBI Taxonomy" id="531300"/>
    <lineage>
        <taxon>Bacteria</taxon>
        <taxon>Bacillati</taxon>
        <taxon>Cyanobacteriota</taxon>
        <taxon>Cyanophyceae</taxon>
        <taxon>Nostocales</taxon>
        <taxon>Aphanizomenonaceae</taxon>
        <taxon>Sphaerospermopsis</taxon>
    </lineage>
</organism>
<keyword evidence="3" id="KW-1185">Reference proteome</keyword>
<evidence type="ECO:0000313" key="2">
    <source>
        <dbReference type="EMBL" id="GCL34980.1"/>
    </source>
</evidence>
<evidence type="ECO:0000313" key="3">
    <source>
        <dbReference type="Proteomes" id="UP000300142"/>
    </source>
</evidence>
<proteinExistence type="predicted"/>
<dbReference type="Proteomes" id="UP000300142">
    <property type="component" value="Unassembled WGS sequence"/>
</dbReference>
<dbReference type="InterPro" id="IPR013096">
    <property type="entry name" value="Cupin_2"/>
</dbReference>
<gene>
    <name evidence="2" type="ORF">SR1949_00720</name>
</gene>
<dbReference type="EMBL" id="BJCE01000001">
    <property type="protein sequence ID" value="GCL34980.1"/>
    <property type="molecule type" value="Genomic_DNA"/>
</dbReference>
<dbReference type="PANTHER" id="PTHR37694:SF1">
    <property type="entry name" value="SLR8022 PROTEIN"/>
    <property type="match status" value="1"/>
</dbReference>
<protein>
    <submittedName>
        <fullName evidence="2">Cupin region</fullName>
    </submittedName>
</protein>
<feature type="domain" description="Cupin type-2" evidence="1">
    <location>
        <begin position="34"/>
        <end position="94"/>
    </location>
</feature>
<dbReference type="CDD" id="cd02230">
    <property type="entry name" value="cupin_HP0902-like"/>
    <property type="match status" value="1"/>
</dbReference>
<sequence>MNPTVTRLQEHIEYPREGVLSKVLAKDTVCQYTLFCLAANTEISEHTSTRNATVNVLEGGGLLTLSGEEILLEPGVFIFMPANAPHALQAESNLSFLLTLSEKSADIN</sequence>
<dbReference type="Pfam" id="PF07883">
    <property type="entry name" value="Cupin_2"/>
    <property type="match status" value="1"/>
</dbReference>
<dbReference type="SUPFAM" id="SSF51182">
    <property type="entry name" value="RmlC-like cupins"/>
    <property type="match status" value="1"/>
</dbReference>
<dbReference type="AlphaFoldDB" id="A0A479ZQL9"/>
<accession>A0A479ZQL9</accession>
<name>A0A479ZQL9_9CYAN</name>
<dbReference type="InterPro" id="IPR011051">
    <property type="entry name" value="RmlC_Cupin_sf"/>
</dbReference>
<dbReference type="RefSeq" id="WP_137665988.1">
    <property type="nucleotide sequence ID" value="NZ_BJCE01000001.1"/>
</dbReference>
<comment type="caution">
    <text evidence="2">The sequence shown here is derived from an EMBL/GenBank/DDBJ whole genome shotgun (WGS) entry which is preliminary data.</text>
</comment>
<evidence type="ECO:0000259" key="1">
    <source>
        <dbReference type="Pfam" id="PF07883"/>
    </source>
</evidence>
<dbReference type="Gene3D" id="2.60.120.10">
    <property type="entry name" value="Jelly Rolls"/>
    <property type="match status" value="1"/>
</dbReference>
<reference evidence="3" key="1">
    <citation type="submission" date="2019-02" db="EMBL/GenBank/DDBJ databases">
        <title>Draft genome sequence of Sphaerospermopsis reniformis NIES-1949.</title>
        <authorList>
            <person name="Yamaguchi H."/>
            <person name="Suzuki S."/>
            <person name="Kawachi M."/>
        </authorList>
    </citation>
    <scope>NUCLEOTIDE SEQUENCE [LARGE SCALE GENOMIC DNA]</scope>
    <source>
        <strain evidence="3">NIES-1949</strain>
    </source>
</reference>
<dbReference type="PANTHER" id="PTHR37694">
    <property type="entry name" value="SLR8022 PROTEIN"/>
    <property type="match status" value="1"/>
</dbReference>